<dbReference type="EMBL" id="ADGK01000029">
    <property type="protein sequence ID" value="EFE24212.1"/>
    <property type="molecule type" value="Genomic_DNA"/>
</dbReference>
<evidence type="ECO:0000313" key="2">
    <source>
        <dbReference type="Proteomes" id="UP000003692"/>
    </source>
</evidence>
<organism evidence="1 2">
    <name type="scientific">Edwardsiella tarda ATCC 23685</name>
    <dbReference type="NCBI Taxonomy" id="500638"/>
    <lineage>
        <taxon>Bacteria</taxon>
        <taxon>Pseudomonadati</taxon>
        <taxon>Pseudomonadota</taxon>
        <taxon>Gammaproteobacteria</taxon>
        <taxon>Enterobacterales</taxon>
        <taxon>Hafniaceae</taxon>
        <taxon>Edwardsiella</taxon>
    </lineage>
</organism>
<evidence type="ECO:0000313" key="1">
    <source>
        <dbReference type="EMBL" id="EFE24212.1"/>
    </source>
</evidence>
<name>D4F1Z0_EDWTA</name>
<comment type="caution">
    <text evidence="1">The sequence shown here is derived from an EMBL/GenBank/DDBJ whole genome shotgun (WGS) entry which is preliminary data.</text>
</comment>
<dbReference type="Proteomes" id="UP000003692">
    <property type="component" value="Unassembled WGS sequence"/>
</dbReference>
<dbReference type="HOGENOM" id="CLU_3215534_0_0_6"/>
<protein>
    <submittedName>
        <fullName evidence="1">Uncharacterized protein</fullName>
    </submittedName>
</protein>
<gene>
    <name evidence="1" type="ORF">EDWATA_00734</name>
</gene>
<sequence length="44" mass="4659">MRNGGNIPVNAPFFPIHQGNCTATVSLLTITLGQALTRIFCPAC</sequence>
<reference evidence="1 2" key="1">
    <citation type="submission" date="2010-02" db="EMBL/GenBank/DDBJ databases">
        <authorList>
            <person name="Weinstock G."/>
            <person name="Sodergren E."/>
            <person name="Clifton S."/>
            <person name="Fulton L."/>
            <person name="Fulton B."/>
            <person name="Courtney L."/>
            <person name="Fronick C."/>
            <person name="Harrison M."/>
            <person name="Strong C."/>
            <person name="Farmer C."/>
            <person name="Delahaunty K."/>
            <person name="Markovic C."/>
            <person name="Hall O."/>
            <person name="Minx P."/>
            <person name="Tomlinson C."/>
            <person name="Mitreva M."/>
            <person name="Nelson J."/>
            <person name="Hou S."/>
            <person name="Wollam A."/>
            <person name="Pepin K.H."/>
            <person name="Johnson M."/>
            <person name="Bhonagiri V."/>
            <person name="Zhang X."/>
            <person name="Suruliraj S."/>
            <person name="Warren W."/>
            <person name="Chinwalla A."/>
            <person name="Mardis E.R."/>
            <person name="Wilson R.K."/>
        </authorList>
    </citation>
    <scope>NUCLEOTIDE SEQUENCE [LARGE SCALE GENOMIC DNA]</scope>
    <source>
        <strain evidence="1 2">ATCC 23685</strain>
    </source>
</reference>
<dbReference type="AlphaFoldDB" id="D4F1Z0"/>
<accession>D4F1Z0</accession>
<proteinExistence type="predicted"/>